<gene>
    <name evidence="1" type="ORF">HER39_09530</name>
</gene>
<dbReference type="EMBL" id="JAAZSR010000130">
    <property type="protein sequence ID" value="NKX50801.1"/>
    <property type="molecule type" value="Genomic_DNA"/>
</dbReference>
<proteinExistence type="predicted"/>
<name>A0ABX1JR94_9MICC</name>
<organism evidence="1 2">
    <name type="scientific">Arthrobacter deserti</name>
    <dbReference type="NCBI Taxonomy" id="1742687"/>
    <lineage>
        <taxon>Bacteria</taxon>
        <taxon>Bacillati</taxon>
        <taxon>Actinomycetota</taxon>
        <taxon>Actinomycetes</taxon>
        <taxon>Micrococcales</taxon>
        <taxon>Micrococcaceae</taxon>
        <taxon>Arthrobacter</taxon>
    </lineage>
</organism>
<accession>A0ABX1JR94</accession>
<dbReference type="Proteomes" id="UP000523795">
    <property type="component" value="Unassembled WGS sequence"/>
</dbReference>
<evidence type="ECO:0000313" key="1">
    <source>
        <dbReference type="EMBL" id="NKX50801.1"/>
    </source>
</evidence>
<reference evidence="1 2" key="1">
    <citation type="submission" date="2020-04" db="EMBL/GenBank/DDBJ databases">
        <authorList>
            <person name="Liu S."/>
        </authorList>
    </citation>
    <scope>NUCLEOTIDE SEQUENCE [LARGE SCALE GENOMIC DNA]</scope>
    <source>
        <strain evidence="1 2">CGMCC 1.15091</strain>
    </source>
</reference>
<sequence length="43" mass="5014">MTPEQVADKFGVSVRSVREKCRAQKWPHGRLDSRTVRFTPQDI</sequence>
<comment type="caution">
    <text evidence="1">The sequence shown here is derived from an EMBL/GenBank/DDBJ whole genome shotgun (WGS) entry which is preliminary data.</text>
</comment>
<protein>
    <submittedName>
        <fullName evidence="1">Helix-turn-helix domain-containing protein</fullName>
    </submittedName>
</protein>
<evidence type="ECO:0000313" key="2">
    <source>
        <dbReference type="Proteomes" id="UP000523795"/>
    </source>
</evidence>
<keyword evidence="2" id="KW-1185">Reference proteome</keyword>